<dbReference type="Proteomes" id="UP001164250">
    <property type="component" value="Chromosome 7"/>
</dbReference>
<keyword evidence="2" id="KW-1185">Reference proteome</keyword>
<comment type="caution">
    <text evidence="1">The sequence shown here is derived from an EMBL/GenBank/DDBJ whole genome shotgun (WGS) entry which is preliminary data.</text>
</comment>
<sequence>MAGNGSSVTTQPLLLVFDGEKYEYWSIKMKTLFKSQELWDVVEQGITVDGAGSDEEQRLNKKRDSKALFFIQQAVHESIFSKIAVANTANDAWMTLQTVYKGSSKVITVKLQSLRRDFETLHMKNGESVHDYLSRVDAIVNQMRTYAAEVSDQTIAAKGLRSLTPKFDHVVTAIEESKNLATYSFNELMGSLQSHEARLTRADEKNEEKAFQVRGEVSNQNEEKEVASRGRGRGGFRGRVGIPFCLMMSLV</sequence>
<dbReference type="EMBL" id="CM047903">
    <property type="protein sequence ID" value="KAJ0093851.1"/>
    <property type="molecule type" value="Genomic_DNA"/>
</dbReference>
<name>A0ACC1B4I3_9ROSI</name>
<proteinExistence type="predicted"/>
<protein>
    <submittedName>
        <fullName evidence="1">Uncharacterized protein</fullName>
    </submittedName>
</protein>
<reference evidence="2" key="1">
    <citation type="journal article" date="2023" name="G3 (Bethesda)">
        <title>Genome assembly and association tests identify interacting loci associated with vigor, precocity, and sex in interspecific pistachio rootstocks.</title>
        <authorList>
            <person name="Palmer W."/>
            <person name="Jacygrad E."/>
            <person name="Sagayaradj S."/>
            <person name="Cavanaugh K."/>
            <person name="Han R."/>
            <person name="Bertier L."/>
            <person name="Beede B."/>
            <person name="Kafkas S."/>
            <person name="Golino D."/>
            <person name="Preece J."/>
            <person name="Michelmore R."/>
        </authorList>
    </citation>
    <scope>NUCLEOTIDE SEQUENCE [LARGE SCALE GENOMIC DNA]</scope>
</reference>
<accession>A0ACC1B4I3</accession>
<evidence type="ECO:0000313" key="2">
    <source>
        <dbReference type="Proteomes" id="UP001164250"/>
    </source>
</evidence>
<evidence type="ECO:0000313" key="1">
    <source>
        <dbReference type="EMBL" id="KAJ0093851.1"/>
    </source>
</evidence>
<organism evidence="1 2">
    <name type="scientific">Pistacia atlantica</name>
    <dbReference type="NCBI Taxonomy" id="434234"/>
    <lineage>
        <taxon>Eukaryota</taxon>
        <taxon>Viridiplantae</taxon>
        <taxon>Streptophyta</taxon>
        <taxon>Embryophyta</taxon>
        <taxon>Tracheophyta</taxon>
        <taxon>Spermatophyta</taxon>
        <taxon>Magnoliopsida</taxon>
        <taxon>eudicotyledons</taxon>
        <taxon>Gunneridae</taxon>
        <taxon>Pentapetalae</taxon>
        <taxon>rosids</taxon>
        <taxon>malvids</taxon>
        <taxon>Sapindales</taxon>
        <taxon>Anacardiaceae</taxon>
        <taxon>Pistacia</taxon>
    </lineage>
</organism>
<gene>
    <name evidence="1" type="ORF">Patl1_27091</name>
</gene>